<dbReference type="Gene3D" id="1.25.40.10">
    <property type="entry name" value="Tetratricopeptide repeat domain"/>
    <property type="match status" value="1"/>
</dbReference>
<reference evidence="2 3" key="1">
    <citation type="submission" date="2020-12" db="EMBL/GenBank/DDBJ databases">
        <title>Metabolic potential, ecology and presence of endohyphal bacteria is reflected in genomic diversity of Mucoromycotina.</title>
        <authorList>
            <person name="Muszewska A."/>
            <person name="Okrasinska A."/>
            <person name="Steczkiewicz K."/>
            <person name="Drgas O."/>
            <person name="Orlowska M."/>
            <person name="Perlinska-Lenart U."/>
            <person name="Aleksandrzak-Piekarczyk T."/>
            <person name="Szatraj K."/>
            <person name="Zielenkiewicz U."/>
            <person name="Pilsyk S."/>
            <person name="Malc E."/>
            <person name="Mieczkowski P."/>
            <person name="Kruszewska J.S."/>
            <person name="Biernat P."/>
            <person name="Pawlowska J."/>
        </authorList>
    </citation>
    <scope>NUCLEOTIDE SEQUENCE [LARGE SCALE GENOMIC DNA]</scope>
    <source>
        <strain evidence="2 3">CBS 142.35</strain>
    </source>
</reference>
<dbReference type="OrthoDB" id="2284247at2759"/>
<name>A0A8H7VN09_9FUNG</name>
<dbReference type="InterPro" id="IPR001810">
    <property type="entry name" value="F-box_dom"/>
</dbReference>
<dbReference type="Pfam" id="PF12937">
    <property type="entry name" value="F-box-like"/>
    <property type="match status" value="1"/>
</dbReference>
<dbReference type="Proteomes" id="UP000646827">
    <property type="component" value="Unassembled WGS sequence"/>
</dbReference>
<proteinExistence type="predicted"/>
<protein>
    <recommendedName>
        <fullName evidence="1">F-box domain-containing protein</fullName>
    </recommendedName>
</protein>
<sequence length="262" mass="30324">MTFSNLAFLFTKSQLHCNSFQQCYENAQLQFTQGHLQEAELSLTNAADAINYTMSMVLLNRATIRGMQGNIDGALKDAYKIIDITPLLPEAYLCAGALLTFDQRLTDALRLYQAGIQKITSFVRSNKNNNNYDEKKLLELCQTMNDLQLEVDTINGHIFKKLPQEIMSRIIKMLSYRERLLCAATCRRWRSQLYNSLTKTMWHNLDFVESLDLETLNLQLAHVMDHPEHIRRILLSSRCDAQMTFRLLQFLTRCTRVEVLGM</sequence>
<dbReference type="SUPFAM" id="SSF81383">
    <property type="entry name" value="F-box domain"/>
    <property type="match status" value="1"/>
</dbReference>
<dbReference type="CDD" id="cd09917">
    <property type="entry name" value="F-box_SF"/>
    <property type="match status" value="1"/>
</dbReference>
<dbReference type="Gene3D" id="1.20.1280.50">
    <property type="match status" value="1"/>
</dbReference>
<dbReference type="InterPro" id="IPR036047">
    <property type="entry name" value="F-box-like_dom_sf"/>
</dbReference>
<feature type="domain" description="F-box" evidence="1">
    <location>
        <begin position="156"/>
        <end position="205"/>
    </location>
</feature>
<dbReference type="EMBL" id="JAEPRB010000035">
    <property type="protein sequence ID" value="KAG2224947.1"/>
    <property type="molecule type" value="Genomic_DNA"/>
</dbReference>
<dbReference type="InterPro" id="IPR011990">
    <property type="entry name" value="TPR-like_helical_dom_sf"/>
</dbReference>
<dbReference type="AlphaFoldDB" id="A0A8H7VN09"/>
<dbReference type="SUPFAM" id="SSF48452">
    <property type="entry name" value="TPR-like"/>
    <property type="match status" value="1"/>
</dbReference>
<organism evidence="2 3">
    <name type="scientific">Circinella minor</name>
    <dbReference type="NCBI Taxonomy" id="1195481"/>
    <lineage>
        <taxon>Eukaryota</taxon>
        <taxon>Fungi</taxon>
        <taxon>Fungi incertae sedis</taxon>
        <taxon>Mucoromycota</taxon>
        <taxon>Mucoromycotina</taxon>
        <taxon>Mucoromycetes</taxon>
        <taxon>Mucorales</taxon>
        <taxon>Lichtheimiaceae</taxon>
        <taxon>Circinella</taxon>
    </lineage>
</organism>
<gene>
    <name evidence="2" type="ORF">INT45_010896</name>
</gene>
<keyword evidence="3" id="KW-1185">Reference proteome</keyword>
<evidence type="ECO:0000313" key="2">
    <source>
        <dbReference type="EMBL" id="KAG2224947.1"/>
    </source>
</evidence>
<evidence type="ECO:0000313" key="3">
    <source>
        <dbReference type="Proteomes" id="UP000646827"/>
    </source>
</evidence>
<accession>A0A8H7VN09</accession>
<dbReference type="PROSITE" id="PS50181">
    <property type="entry name" value="FBOX"/>
    <property type="match status" value="1"/>
</dbReference>
<evidence type="ECO:0000259" key="1">
    <source>
        <dbReference type="PROSITE" id="PS50181"/>
    </source>
</evidence>
<comment type="caution">
    <text evidence="2">The sequence shown here is derived from an EMBL/GenBank/DDBJ whole genome shotgun (WGS) entry which is preliminary data.</text>
</comment>